<evidence type="ECO:0000313" key="2">
    <source>
        <dbReference type="Proteomes" id="UP000499080"/>
    </source>
</evidence>
<dbReference type="AlphaFoldDB" id="A0A4Y2IK54"/>
<reference evidence="1 2" key="1">
    <citation type="journal article" date="2019" name="Sci. Rep.">
        <title>Orb-weaving spider Araneus ventricosus genome elucidates the spidroin gene catalogue.</title>
        <authorList>
            <person name="Kono N."/>
            <person name="Nakamura H."/>
            <person name="Ohtoshi R."/>
            <person name="Moran D.A.P."/>
            <person name="Shinohara A."/>
            <person name="Yoshida Y."/>
            <person name="Fujiwara M."/>
            <person name="Mori M."/>
            <person name="Tomita M."/>
            <person name="Arakawa K."/>
        </authorList>
    </citation>
    <scope>NUCLEOTIDE SEQUENCE [LARGE SCALE GENOMIC DNA]</scope>
</reference>
<accession>A0A4Y2IK54</accession>
<comment type="caution">
    <text evidence="1">The sequence shown here is derived from an EMBL/GenBank/DDBJ whole genome shotgun (WGS) entry which is preliminary data.</text>
</comment>
<proteinExistence type="predicted"/>
<protein>
    <submittedName>
        <fullName evidence="1">Uncharacterized protein</fullName>
    </submittedName>
</protein>
<dbReference type="EMBL" id="BGPR01002699">
    <property type="protein sequence ID" value="GBM77602.1"/>
    <property type="molecule type" value="Genomic_DNA"/>
</dbReference>
<sequence>MLEFYFILKIILKLHFKLPREFLTVQEALDFLWTLDDNDLDDIDNKLVILPPDPEALSDIEDIDDPSMRKIEETMRYAQCITNVHYIP</sequence>
<evidence type="ECO:0000313" key="1">
    <source>
        <dbReference type="EMBL" id="GBM77602.1"/>
    </source>
</evidence>
<gene>
    <name evidence="1" type="ORF">AVEN_165629_1</name>
</gene>
<keyword evidence="2" id="KW-1185">Reference proteome</keyword>
<organism evidence="1 2">
    <name type="scientific">Araneus ventricosus</name>
    <name type="common">Orbweaver spider</name>
    <name type="synonym">Epeira ventricosa</name>
    <dbReference type="NCBI Taxonomy" id="182803"/>
    <lineage>
        <taxon>Eukaryota</taxon>
        <taxon>Metazoa</taxon>
        <taxon>Ecdysozoa</taxon>
        <taxon>Arthropoda</taxon>
        <taxon>Chelicerata</taxon>
        <taxon>Arachnida</taxon>
        <taxon>Araneae</taxon>
        <taxon>Araneomorphae</taxon>
        <taxon>Entelegynae</taxon>
        <taxon>Araneoidea</taxon>
        <taxon>Araneidae</taxon>
        <taxon>Araneus</taxon>
    </lineage>
</organism>
<dbReference type="Proteomes" id="UP000499080">
    <property type="component" value="Unassembled WGS sequence"/>
</dbReference>
<name>A0A4Y2IK54_ARAVE</name>